<protein>
    <submittedName>
        <fullName evidence="2">Uncharacterized protein</fullName>
    </submittedName>
</protein>
<dbReference type="OrthoDB" id="10614320at2759"/>
<feature type="compositionally biased region" description="Basic residues" evidence="1">
    <location>
        <begin position="78"/>
        <end position="91"/>
    </location>
</feature>
<evidence type="ECO:0000313" key="3">
    <source>
        <dbReference type="Proteomes" id="UP000305948"/>
    </source>
</evidence>
<dbReference type="EMBL" id="ML213512">
    <property type="protein sequence ID" value="TFK50811.1"/>
    <property type="molecule type" value="Genomic_DNA"/>
</dbReference>
<evidence type="ECO:0000256" key="1">
    <source>
        <dbReference type="SAM" id="MobiDB-lite"/>
    </source>
</evidence>
<gene>
    <name evidence="2" type="ORF">OE88DRAFT_180974</name>
</gene>
<keyword evidence="3" id="KW-1185">Reference proteome</keyword>
<sequence>MNVVPQLKRAKSCFSFMSLLRSGGPAPPAVTILDVSSEPERDAPLTEPARVNALAPPPTSHPPILRRALSDCGPSAPPKKRSRKSKRSKRVRFAEEPEIRYFSVPPRSLSAPTLGDPYYSFNTPKISYQARVERTESRRPLFFIEDDDLDALFDVPPHHVRDQRQSSNEDGDVDEEEFDVVEDTINSTTTSSCATSCPIAIPRSRYEEFDTCCDLEPAYRTSRPFASRDCKFSAASAPVRTVDVVC</sequence>
<accession>A0A5C3NAF2</accession>
<feature type="region of interest" description="Disordered" evidence="1">
    <location>
        <begin position="37"/>
        <end position="92"/>
    </location>
</feature>
<reference evidence="2 3" key="1">
    <citation type="journal article" date="2019" name="Nat. Ecol. Evol.">
        <title>Megaphylogeny resolves global patterns of mushroom evolution.</title>
        <authorList>
            <person name="Varga T."/>
            <person name="Krizsan K."/>
            <person name="Foldi C."/>
            <person name="Dima B."/>
            <person name="Sanchez-Garcia M."/>
            <person name="Sanchez-Ramirez S."/>
            <person name="Szollosi G.J."/>
            <person name="Szarkandi J.G."/>
            <person name="Papp V."/>
            <person name="Albert L."/>
            <person name="Andreopoulos W."/>
            <person name="Angelini C."/>
            <person name="Antonin V."/>
            <person name="Barry K.W."/>
            <person name="Bougher N.L."/>
            <person name="Buchanan P."/>
            <person name="Buyck B."/>
            <person name="Bense V."/>
            <person name="Catcheside P."/>
            <person name="Chovatia M."/>
            <person name="Cooper J."/>
            <person name="Damon W."/>
            <person name="Desjardin D."/>
            <person name="Finy P."/>
            <person name="Geml J."/>
            <person name="Haridas S."/>
            <person name="Hughes K."/>
            <person name="Justo A."/>
            <person name="Karasinski D."/>
            <person name="Kautmanova I."/>
            <person name="Kiss B."/>
            <person name="Kocsube S."/>
            <person name="Kotiranta H."/>
            <person name="LaButti K.M."/>
            <person name="Lechner B.E."/>
            <person name="Liimatainen K."/>
            <person name="Lipzen A."/>
            <person name="Lukacs Z."/>
            <person name="Mihaltcheva S."/>
            <person name="Morgado L.N."/>
            <person name="Niskanen T."/>
            <person name="Noordeloos M.E."/>
            <person name="Ohm R.A."/>
            <person name="Ortiz-Santana B."/>
            <person name="Ovrebo C."/>
            <person name="Racz N."/>
            <person name="Riley R."/>
            <person name="Savchenko A."/>
            <person name="Shiryaev A."/>
            <person name="Soop K."/>
            <person name="Spirin V."/>
            <person name="Szebenyi C."/>
            <person name="Tomsovsky M."/>
            <person name="Tulloss R.E."/>
            <person name="Uehling J."/>
            <person name="Grigoriev I.V."/>
            <person name="Vagvolgyi C."/>
            <person name="Papp T."/>
            <person name="Martin F.M."/>
            <person name="Miettinen O."/>
            <person name="Hibbett D.S."/>
            <person name="Nagy L.G."/>
        </authorList>
    </citation>
    <scope>NUCLEOTIDE SEQUENCE [LARGE SCALE GENOMIC DNA]</scope>
    <source>
        <strain evidence="2 3">OMC1185</strain>
    </source>
</reference>
<name>A0A5C3NAF2_9AGAM</name>
<evidence type="ECO:0000313" key="2">
    <source>
        <dbReference type="EMBL" id="TFK50811.1"/>
    </source>
</evidence>
<proteinExistence type="predicted"/>
<organism evidence="2 3">
    <name type="scientific">Heliocybe sulcata</name>
    <dbReference type="NCBI Taxonomy" id="5364"/>
    <lineage>
        <taxon>Eukaryota</taxon>
        <taxon>Fungi</taxon>
        <taxon>Dikarya</taxon>
        <taxon>Basidiomycota</taxon>
        <taxon>Agaricomycotina</taxon>
        <taxon>Agaricomycetes</taxon>
        <taxon>Gloeophyllales</taxon>
        <taxon>Gloeophyllaceae</taxon>
        <taxon>Heliocybe</taxon>
    </lineage>
</organism>
<dbReference type="AlphaFoldDB" id="A0A5C3NAF2"/>
<dbReference type="Proteomes" id="UP000305948">
    <property type="component" value="Unassembled WGS sequence"/>
</dbReference>